<accession>A0A9J6FCA2</accession>
<evidence type="ECO:0000313" key="2">
    <source>
        <dbReference type="EMBL" id="KAH9360224.1"/>
    </source>
</evidence>
<dbReference type="PANTHER" id="PTHR45749:SF28">
    <property type="entry name" value="ZINC FINGER MYM-TYPE PROTEIN 1-LIKE-RELATED"/>
    <property type="match status" value="1"/>
</dbReference>
<reference evidence="2 3" key="1">
    <citation type="journal article" date="2020" name="Cell">
        <title>Large-Scale Comparative Analyses of Tick Genomes Elucidate Their Genetic Diversity and Vector Capacities.</title>
        <authorList>
            <consortium name="Tick Genome and Microbiome Consortium (TIGMIC)"/>
            <person name="Jia N."/>
            <person name="Wang J."/>
            <person name="Shi W."/>
            <person name="Du L."/>
            <person name="Sun Y."/>
            <person name="Zhan W."/>
            <person name="Jiang J.F."/>
            <person name="Wang Q."/>
            <person name="Zhang B."/>
            <person name="Ji P."/>
            <person name="Bell-Sakyi L."/>
            <person name="Cui X.M."/>
            <person name="Yuan T.T."/>
            <person name="Jiang B.G."/>
            <person name="Yang W.F."/>
            <person name="Lam T.T."/>
            <person name="Chang Q.C."/>
            <person name="Ding S.J."/>
            <person name="Wang X.J."/>
            <person name="Zhu J.G."/>
            <person name="Ruan X.D."/>
            <person name="Zhao L."/>
            <person name="Wei J.T."/>
            <person name="Ye R.Z."/>
            <person name="Que T.C."/>
            <person name="Du C.H."/>
            <person name="Zhou Y.H."/>
            <person name="Cheng J.X."/>
            <person name="Dai P.F."/>
            <person name="Guo W.B."/>
            <person name="Han X.H."/>
            <person name="Huang E.J."/>
            <person name="Li L.F."/>
            <person name="Wei W."/>
            <person name="Gao Y.C."/>
            <person name="Liu J.Z."/>
            <person name="Shao H.Z."/>
            <person name="Wang X."/>
            <person name="Wang C.C."/>
            <person name="Yang T.C."/>
            <person name="Huo Q.B."/>
            <person name="Li W."/>
            <person name="Chen H.Y."/>
            <person name="Chen S.E."/>
            <person name="Zhou L.G."/>
            <person name="Ni X.B."/>
            <person name="Tian J.H."/>
            <person name="Sheng Y."/>
            <person name="Liu T."/>
            <person name="Pan Y.S."/>
            <person name="Xia L.Y."/>
            <person name="Li J."/>
            <person name="Zhao F."/>
            <person name="Cao W.C."/>
        </authorList>
    </citation>
    <scope>NUCLEOTIDE SEQUENCE [LARGE SCALE GENOMIC DNA]</scope>
    <source>
        <strain evidence="2">HaeL-2018</strain>
    </source>
</reference>
<dbReference type="OMA" id="HEPNHYR"/>
<sequence>MNFSSFANERNFRDLLRFRIESGDKELAEHLTRSSRRETYISKTIQNELISCCGTEISSIITERAKTAVLYSIMFDDTTDIAHESQLALVLRYVHNGVLREDFLEFISLRRSSAEHSETMNHSVHEPNHYR</sequence>
<name>A0A9J6FCA2_HAELO</name>
<dbReference type="InterPro" id="IPR025398">
    <property type="entry name" value="DUF4371"/>
</dbReference>
<keyword evidence="3" id="KW-1185">Reference proteome</keyword>
<evidence type="ECO:0000313" key="3">
    <source>
        <dbReference type="Proteomes" id="UP000821853"/>
    </source>
</evidence>
<dbReference type="OrthoDB" id="6437344at2759"/>
<comment type="caution">
    <text evidence="2">The sequence shown here is derived from an EMBL/GenBank/DDBJ whole genome shotgun (WGS) entry which is preliminary data.</text>
</comment>
<proteinExistence type="predicted"/>
<dbReference type="Pfam" id="PF14291">
    <property type="entry name" value="DUF4371"/>
    <property type="match status" value="1"/>
</dbReference>
<feature type="domain" description="DUF4371" evidence="1">
    <location>
        <begin position="7"/>
        <end position="114"/>
    </location>
</feature>
<organism evidence="2 3">
    <name type="scientific">Haemaphysalis longicornis</name>
    <name type="common">Bush tick</name>
    <dbReference type="NCBI Taxonomy" id="44386"/>
    <lineage>
        <taxon>Eukaryota</taxon>
        <taxon>Metazoa</taxon>
        <taxon>Ecdysozoa</taxon>
        <taxon>Arthropoda</taxon>
        <taxon>Chelicerata</taxon>
        <taxon>Arachnida</taxon>
        <taxon>Acari</taxon>
        <taxon>Parasitiformes</taxon>
        <taxon>Ixodida</taxon>
        <taxon>Ixodoidea</taxon>
        <taxon>Ixodidae</taxon>
        <taxon>Haemaphysalinae</taxon>
        <taxon>Haemaphysalis</taxon>
    </lineage>
</organism>
<dbReference type="PANTHER" id="PTHR45749">
    <property type="match status" value="1"/>
</dbReference>
<dbReference type="EMBL" id="JABSTR010000001">
    <property type="protein sequence ID" value="KAH9360224.1"/>
    <property type="molecule type" value="Genomic_DNA"/>
</dbReference>
<dbReference type="VEuPathDB" id="VectorBase:HLOH_057303"/>
<dbReference type="AlphaFoldDB" id="A0A9J6FCA2"/>
<protein>
    <recommendedName>
        <fullName evidence="1">DUF4371 domain-containing protein</fullName>
    </recommendedName>
</protein>
<dbReference type="Proteomes" id="UP000821853">
    <property type="component" value="Chromosome 1"/>
</dbReference>
<evidence type="ECO:0000259" key="1">
    <source>
        <dbReference type="Pfam" id="PF14291"/>
    </source>
</evidence>
<gene>
    <name evidence="2" type="ORF">HPB48_001611</name>
</gene>